<gene>
    <name evidence="1" type="ORF">AWN90_03685</name>
</gene>
<comment type="caution">
    <text evidence="1">The sequence shown here is derived from an EMBL/GenBank/DDBJ whole genome shotgun (WGS) entry which is preliminary data.</text>
</comment>
<proteinExistence type="predicted"/>
<evidence type="ECO:0000313" key="1">
    <source>
        <dbReference type="EMBL" id="KZM70394.1"/>
    </source>
</evidence>
<name>A0A164JGW9_9NOCA</name>
<protein>
    <submittedName>
        <fullName evidence="1">Uncharacterized protein</fullName>
    </submittedName>
</protein>
<dbReference type="EMBL" id="LWGR01000015">
    <property type="protein sequence ID" value="KZM70394.1"/>
    <property type="molecule type" value="Genomic_DNA"/>
</dbReference>
<evidence type="ECO:0000313" key="2">
    <source>
        <dbReference type="Proteomes" id="UP000076512"/>
    </source>
</evidence>
<sequence length="85" mass="9485">MQAFQQLQWTEVELRPSRLNAAGWCMWCLELGCLKARCIELHECSAWAVCPDCDGCEFSDIATSTRCHCMGGVIEMTSAPLSVVR</sequence>
<dbReference type="AlphaFoldDB" id="A0A164JGW9"/>
<reference evidence="1 2" key="1">
    <citation type="submission" date="2016-04" db="EMBL/GenBank/DDBJ databases">
        <authorList>
            <person name="Evans L.H."/>
            <person name="Alamgir A."/>
            <person name="Owens N."/>
            <person name="Weber N.D."/>
            <person name="Virtaneva K."/>
            <person name="Barbian K."/>
            <person name="Babar A."/>
            <person name="Rosenke K."/>
        </authorList>
    </citation>
    <scope>NUCLEOTIDE SEQUENCE [LARGE SCALE GENOMIC DNA]</scope>
    <source>
        <strain evidence="1 2">IFM 0406</strain>
    </source>
</reference>
<dbReference type="STRING" id="455432.AWN90_03685"/>
<keyword evidence="2" id="KW-1185">Reference proteome</keyword>
<dbReference type="Proteomes" id="UP000076512">
    <property type="component" value="Unassembled WGS sequence"/>
</dbReference>
<accession>A0A164JGW9</accession>
<organism evidence="1 2">
    <name type="scientific">Nocardia terpenica</name>
    <dbReference type="NCBI Taxonomy" id="455432"/>
    <lineage>
        <taxon>Bacteria</taxon>
        <taxon>Bacillati</taxon>
        <taxon>Actinomycetota</taxon>
        <taxon>Actinomycetes</taxon>
        <taxon>Mycobacteriales</taxon>
        <taxon>Nocardiaceae</taxon>
        <taxon>Nocardia</taxon>
    </lineage>
</organism>